<dbReference type="GO" id="GO:0030870">
    <property type="term" value="C:Mre11 complex"/>
    <property type="evidence" value="ECO:0007669"/>
    <property type="project" value="TreeGrafter"/>
</dbReference>
<feature type="region of interest" description="Disordered" evidence="2">
    <location>
        <begin position="58"/>
        <end position="85"/>
    </location>
</feature>
<proteinExistence type="predicted"/>
<dbReference type="PANTHER" id="PTHR18867:SF12">
    <property type="entry name" value="DNA REPAIR PROTEIN RAD50"/>
    <property type="match status" value="1"/>
</dbReference>
<dbReference type="GO" id="GO:0070192">
    <property type="term" value="P:chromosome organization involved in meiotic cell cycle"/>
    <property type="evidence" value="ECO:0007669"/>
    <property type="project" value="TreeGrafter"/>
</dbReference>
<sequence>MLRHQLSQDAENVDETLREQSFLLQKHDLQPNARGFGSDADGVDRIVEEMKTLVDKVRDKHADRSHELSRIEEEVQSAQRGASEKGALVDHNRRLLNGRKGRAEALNADDGSVKRIKKIIRAVGAFEDGMGMIPNEDDVPLSQDMDPQDLLKYLSTRSKEFGTSITPDVVRAVLKKLKKMSRKRDEDGQVCGLICPCCQRGMEEAEIEVFANSMKDLSDPETSEIILTCQQDAVKDSAAKTNYERWHTNIQNSMTDYLEYKRAVDEIETMERTVADGQGSLDRFKSDLAIATERASELREETSELRTVLDVAARLRDESERMFDKKTQISTKEEELAIAAPSSNGRDLDAVEREIQARNDEKDSLQQSITRLNRELTSINDRISRVTTQAAKAESMAREKEKRYKQEQEAAVKRTELNEVIVKCQQEEKKLAEQIVPIKQKIRAKESDRQRMRSSAKSEEDRLNESLNRFKADVHKLDDLSDKIDRYIESNKHRQFEEVTRELSEAADRQDEREKELEAMKPELAGLNKKVNDQERHKKTIQGNIELLGLMKGIETKRKELDMLEEEIDAVQGSDTTARDYEAAGLRIQKHENAKAQCEGRRAGKKDQIRSLKRKLQTPEYKDVDERHRRKMIEFETTLIAVKDLEKYHTALDKALLRYHGMKIQDINKIVRELWTLTYKGEDITNIKLMSDQDKGSKAAKSHNYRVVMMKGTTELDMRGRCSAGQRVLASIVIRLALAETFCLNCGVLCLDEPTTNLDYANKRGLAIALAQIIATRASQTNFQLVVITHDEEFVTMMKNELSAHTGFTMPDRYFQVSREEGSDGKHYSKIHAIDWDEL</sequence>
<dbReference type="GO" id="GO:0003691">
    <property type="term" value="F:double-stranded telomeric DNA binding"/>
    <property type="evidence" value="ECO:0007669"/>
    <property type="project" value="TreeGrafter"/>
</dbReference>
<name>A0A7S4K6V4_9STRA</name>
<keyword evidence="1" id="KW-0175">Coiled coil</keyword>
<organism evidence="3">
    <name type="scientific">Odontella aurita</name>
    <dbReference type="NCBI Taxonomy" id="265563"/>
    <lineage>
        <taxon>Eukaryota</taxon>
        <taxon>Sar</taxon>
        <taxon>Stramenopiles</taxon>
        <taxon>Ochrophyta</taxon>
        <taxon>Bacillariophyta</taxon>
        <taxon>Mediophyceae</taxon>
        <taxon>Biddulphiophycidae</taxon>
        <taxon>Eupodiscales</taxon>
        <taxon>Odontellaceae</taxon>
        <taxon>Odontella</taxon>
    </lineage>
</organism>
<dbReference type="Gene3D" id="1.10.287.1490">
    <property type="match status" value="1"/>
</dbReference>
<protein>
    <recommendedName>
        <fullName evidence="4">Rad50/SbcC-type AAA domain-containing protein</fullName>
    </recommendedName>
</protein>
<dbReference type="GO" id="GO:0000722">
    <property type="term" value="P:telomere maintenance via recombination"/>
    <property type="evidence" value="ECO:0007669"/>
    <property type="project" value="TreeGrafter"/>
</dbReference>
<dbReference type="Gene3D" id="3.40.50.300">
    <property type="entry name" value="P-loop containing nucleotide triphosphate hydrolases"/>
    <property type="match status" value="1"/>
</dbReference>
<evidence type="ECO:0000256" key="1">
    <source>
        <dbReference type="SAM" id="Coils"/>
    </source>
</evidence>
<dbReference type="EMBL" id="HBKQ01058996">
    <property type="protein sequence ID" value="CAE2285822.1"/>
    <property type="molecule type" value="Transcribed_RNA"/>
</dbReference>
<evidence type="ECO:0000256" key="2">
    <source>
        <dbReference type="SAM" id="MobiDB-lite"/>
    </source>
</evidence>
<gene>
    <name evidence="3" type="ORF">OAUR00152_LOCUS40307</name>
</gene>
<dbReference type="SUPFAM" id="SSF52540">
    <property type="entry name" value="P-loop containing nucleoside triphosphate hydrolases"/>
    <property type="match status" value="1"/>
</dbReference>
<dbReference type="InterPro" id="IPR027417">
    <property type="entry name" value="P-loop_NTPase"/>
</dbReference>
<dbReference type="GO" id="GO:0006302">
    <property type="term" value="P:double-strand break repair"/>
    <property type="evidence" value="ECO:0007669"/>
    <property type="project" value="TreeGrafter"/>
</dbReference>
<feature type="coiled-coil region" evidence="1">
    <location>
        <begin position="547"/>
        <end position="574"/>
    </location>
</feature>
<dbReference type="GO" id="GO:0051880">
    <property type="term" value="F:G-quadruplex DNA binding"/>
    <property type="evidence" value="ECO:0007669"/>
    <property type="project" value="TreeGrafter"/>
</dbReference>
<feature type="compositionally biased region" description="Basic and acidic residues" evidence="2">
    <location>
        <begin position="58"/>
        <end position="73"/>
    </location>
</feature>
<feature type="coiled-coil region" evidence="1">
    <location>
        <begin position="348"/>
        <end position="434"/>
    </location>
</feature>
<evidence type="ECO:0000313" key="3">
    <source>
        <dbReference type="EMBL" id="CAE2285822.1"/>
    </source>
</evidence>
<reference evidence="3" key="1">
    <citation type="submission" date="2021-01" db="EMBL/GenBank/DDBJ databases">
        <authorList>
            <person name="Corre E."/>
            <person name="Pelletier E."/>
            <person name="Niang G."/>
            <person name="Scheremetjew M."/>
            <person name="Finn R."/>
            <person name="Kale V."/>
            <person name="Holt S."/>
            <person name="Cochrane G."/>
            <person name="Meng A."/>
            <person name="Brown T."/>
            <person name="Cohen L."/>
        </authorList>
    </citation>
    <scope>NUCLEOTIDE SEQUENCE</scope>
    <source>
        <strain evidence="3">Isolate 1302-5</strain>
    </source>
</reference>
<evidence type="ECO:0008006" key="4">
    <source>
        <dbReference type="Google" id="ProtNLM"/>
    </source>
</evidence>
<dbReference type="PANTHER" id="PTHR18867">
    <property type="entry name" value="RAD50"/>
    <property type="match status" value="1"/>
</dbReference>
<dbReference type="GO" id="GO:0000794">
    <property type="term" value="C:condensed nuclear chromosome"/>
    <property type="evidence" value="ECO:0007669"/>
    <property type="project" value="TreeGrafter"/>
</dbReference>
<accession>A0A7S4K6V4</accession>
<dbReference type="AlphaFoldDB" id="A0A7S4K6V4"/>
<dbReference type="GO" id="GO:0043047">
    <property type="term" value="F:single-stranded telomeric DNA binding"/>
    <property type="evidence" value="ECO:0007669"/>
    <property type="project" value="TreeGrafter"/>
</dbReference>
<dbReference type="GO" id="GO:0007004">
    <property type="term" value="P:telomere maintenance via telomerase"/>
    <property type="evidence" value="ECO:0007669"/>
    <property type="project" value="TreeGrafter"/>
</dbReference>